<accession>A0A1I3NPY0</accession>
<organism evidence="2 3">
    <name type="scientific">Celeribacter halophilus</name>
    <dbReference type="NCBI Taxonomy" id="576117"/>
    <lineage>
        <taxon>Bacteria</taxon>
        <taxon>Pseudomonadati</taxon>
        <taxon>Pseudomonadota</taxon>
        <taxon>Alphaproteobacteria</taxon>
        <taxon>Rhodobacterales</taxon>
        <taxon>Roseobacteraceae</taxon>
        <taxon>Celeribacter</taxon>
    </lineage>
</organism>
<dbReference type="EMBL" id="FORY01000002">
    <property type="protein sequence ID" value="SFJ11010.1"/>
    <property type="molecule type" value="Genomic_DNA"/>
</dbReference>
<dbReference type="InterPro" id="IPR023631">
    <property type="entry name" value="Amidase_dom"/>
</dbReference>
<keyword evidence="2" id="KW-0808">Transferase</keyword>
<dbReference type="PANTHER" id="PTHR11895:SF151">
    <property type="entry name" value="GLUTAMYL-TRNA(GLN) AMIDOTRANSFERASE SUBUNIT A"/>
    <property type="match status" value="1"/>
</dbReference>
<name>A0A1I3NPY0_9RHOB</name>
<dbReference type="RefSeq" id="WP_066605764.1">
    <property type="nucleotide sequence ID" value="NZ_FORY01000002.1"/>
</dbReference>
<sequence length="424" mass="44804">MTSIPQTALEVLAAFDAETLTPEVYLDALLDHCAQTEPDVRAWSHLDPSAARRELAQAQRTGTLRGLPLGVKDLFHVTSMPRGCGSPIYTGYVSSVDASVVALARLAGAYVMGKTETTEFATYKPAPTRNPTSLAHTPGGSSSGSAAAVAAGMVPLAFGSQTAGSVIRPAAYCGVVGYKPSFDLIDTSGVKGLSRSFDTIGVFARSVPDAALLVESVTGQPFLEATQNVSPPSMLGLCQSPAWDEIEPEMQSAWDHLCARLQTKTTTRDIVLPSPYADALQAHPMIMAQEAFQALAYEWQAHRDHLSPALRDMLANGQARTGTAHNDDRVMISTLKARFEADLGNTPIFITPSAPGAAPGYETGTGSPVCSRLWTLLGAPCVNVPGLKTSDQRPLGIQVVGPIGRDAEVLNVATWLSDILMDDG</sequence>
<dbReference type="InterPro" id="IPR036928">
    <property type="entry name" value="AS_sf"/>
</dbReference>
<gene>
    <name evidence="2" type="ORF">SAMN04488138_10223</name>
</gene>
<dbReference type="GO" id="GO:0016740">
    <property type="term" value="F:transferase activity"/>
    <property type="evidence" value="ECO:0007669"/>
    <property type="project" value="UniProtKB-KW"/>
</dbReference>
<dbReference type="OrthoDB" id="9777859at2"/>
<feature type="domain" description="Amidase" evidence="1">
    <location>
        <begin position="27"/>
        <end position="410"/>
    </location>
</feature>
<evidence type="ECO:0000259" key="1">
    <source>
        <dbReference type="Pfam" id="PF01425"/>
    </source>
</evidence>
<dbReference type="Proteomes" id="UP000183299">
    <property type="component" value="Unassembled WGS sequence"/>
</dbReference>
<keyword evidence="3" id="KW-1185">Reference proteome</keyword>
<protein>
    <submittedName>
        <fullName evidence="2">Asp-tRNAAsn/Glu-tRNAGln amidotransferase A subunit</fullName>
    </submittedName>
</protein>
<dbReference type="STRING" id="576117.SAMN04488138_10223"/>
<dbReference type="InterPro" id="IPR000120">
    <property type="entry name" value="Amidase"/>
</dbReference>
<dbReference type="AlphaFoldDB" id="A0A1I3NPY0"/>
<dbReference type="PANTHER" id="PTHR11895">
    <property type="entry name" value="TRANSAMIDASE"/>
    <property type="match status" value="1"/>
</dbReference>
<dbReference type="Gene3D" id="3.90.1300.10">
    <property type="entry name" value="Amidase signature (AS) domain"/>
    <property type="match status" value="1"/>
</dbReference>
<dbReference type="Pfam" id="PF01425">
    <property type="entry name" value="Amidase"/>
    <property type="match status" value="1"/>
</dbReference>
<proteinExistence type="predicted"/>
<evidence type="ECO:0000313" key="3">
    <source>
        <dbReference type="Proteomes" id="UP000183299"/>
    </source>
</evidence>
<dbReference type="GeneID" id="98663836"/>
<reference evidence="2 3" key="1">
    <citation type="submission" date="2016-10" db="EMBL/GenBank/DDBJ databases">
        <authorList>
            <person name="de Groot N.N."/>
        </authorList>
    </citation>
    <scope>NUCLEOTIDE SEQUENCE [LARGE SCALE GENOMIC DNA]</scope>
    <source>
        <strain evidence="2 3">CGMCC 1.8891</strain>
    </source>
</reference>
<dbReference type="SUPFAM" id="SSF75304">
    <property type="entry name" value="Amidase signature (AS) enzymes"/>
    <property type="match status" value="1"/>
</dbReference>
<evidence type="ECO:0000313" key="2">
    <source>
        <dbReference type="EMBL" id="SFJ11010.1"/>
    </source>
</evidence>